<gene>
    <name evidence="2" type="ORF">RDB_LOCUS74856</name>
</gene>
<feature type="region of interest" description="Disordered" evidence="1">
    <location>
        <begin position="156"/>
        <end position="178"/>
    </location>
</feature>
<feature type="compositionally biased region" description="Polar residues" evidence="1">
    <location>
        <begin position="11"/>
        <end position="29"/>
    </location>
</feature>
<feature type="region of interest" description="Disordered" evidence="1">
    <location>
        <begin position="365"/>
        <end position="409"/>
    </location>
</feature>
<sequence>MRGGSADIDSVATSSSRESTHIRASSTTGLLYDPSDPFGDHPSQSTGSTSSRSHPVAATKALEARYRGPDQHVYPPSAYRGPESGTNEYHPTFFFRFRESRSIRGLAKPFTHLDIPALTLEDKPNHEIGINDVGHLISPNSPEFFFLRGPELAEREAEDSVVEDSDESASSNSPSQSATIKSRYAVRISVSGLDEYPQPFFSHKIISPQEKPRIEREIAAWKGAYEVLGSSVAPPGPKVPYKTQSIEELLQENFDVPRNTLVLPQKKQNKEAGREENSTTGTSEQPPQPTEYQLFKVHSRKGTRSASEDLSPDSHLSAEGIAESDSPATGMVMNDTPTTASSMQSAPRLTKRERQLEQMRLAVASQVRSITEKRRVEEEAVNSKAESEADQYVPPAKQQSSLWDRFLRR</sequence>
<feature type="compositionally biased region" description="Basic and acidic residues" evidence="1">
    <location>
        <begin position="268"/>
        <end position="277"/>
    </location>
</feature>
<feature type="region of interest" description="Disordered" evidence="1">
    <location>
        <begin position="257"/>
        <end position="351"/>
    </location>
</feature>
<feature type="compositionally biased region" description="Low complexity" evidence="1">
    <location>
        <begin position="168"/>
        <end position="178"/>
    </location>
</feature>
<evidence type="ECO:0000256" key="1">
    <source>
        <dbReference type="SAM" id="MobiDB-lite"/>
    </source>
</evidence>
<protein>
    <submittedName>
        <fullName evidence="2">Uncharacterized protein</fullName>
    </submittedName>
</protein>
<proteinExistence type="predicted"/>
<reference evidence="2" key="1">
    <citation type="submission" date="2021-01" db="EMBL/GenBank/DDBJ databases">
        <authorList>
            <person name="Kaushik A."/>
        </authorList>
    </citation>
    <scope>NUCLEOTIDE SEQUENCE</scope>
    <source>
        <strain evidence="2">AG1-1B</strain>
    </source>
</reference>
<name>A0A8H3B2S0_9AGAM</name>
<feature type="region of interest" description="Disordered" evidence="1">
    <location>
        <begin position="1"/>
        <end position="85"/>
    </location>
</feature>
<feature type="compositionally biased region" description="Polar residues" evidence="1">
    <location>
        <begin position="335"/>
        <end position="347"/>
    </location>
</feature>
<dbReference type="Proteomes" id="UP000663826">
    <property type="component" value="Unassembled WGS sequence"/>
</dbReference>
<evidence type="ECO:0000313" key="3">
    <source>
        <dbReference type="Proteomes" id="UP000663826"/>
    </source>
</evidence>
<comment type="caution">
    <text evidence="2">The sequence shown here is derived from an EMBL/GenBank/DDBJ whole genome shotgun (WGS) entry which is preliminary data.</text>
</comment>
<feature type="compositionally biased region" description="Low complexity" evidence="1">
    <location>
        <begin position="43"/>
        <end position="53"/>
    </location>
</feature>
<dbReference type="EMBL" id="CAJMWQ010001328">
    <property type="protein sequence ID" value="CAE6446424.1"/>
    <property type="molecule type" value="Genomic_DNA"/>
</dbReference>
<accession>A0A8H3B2S0</accession>
<evidence type="ECO:0000313" key="2">
    <source>
        <dbReference type="EMBL" id="CAE6446424.1"/>
    </source>
</evidence>
<organism evidence="2 3">
    <name type="scientific">Rhizoctonia solani</name>
    <dbReference type="NCBI Taxonomy" id="456999"/>
    <lineage>
        <taxon>Eukaryota</taxon>
        <taxon>Fungi</taxon>
        <taxon>Dikarya</taxon>
        <taxon>Basidiomycota</taxon>
        <taxon>Agaricomycotina</taxon>
        <taxon>Agaricomycetes</taxon>
        <taxon>Cantharellales</taxon>
        <taxon>Ceratobasidiaceae</taxon>
        <taxon>Rhizoctonia</taxon>
    </lineage>
</organism>
<feature type="compositionally biased region" description="Acidic residues" evidence="1">
    <location>
        <begin position="156"/>
        <end position="167"/>
    </location>
</feature>
<dbReference type="AlphaFoldDB" id="A0A8H3B2S0"/>